<sequence length="41" mass="4453">MKNNGHQTALTWTVCNGRPECVRLLLKDEGGMQTTKGGPPL</sequence>
<evidence type="ECO:0000313" key="2">
    <source>
        <dbReference type="Proteomes" id="UP000018320"/>
    </source>
</evidence>
<proteinExistence type="predicted"/>
<dbReference type="VEuPathDB" id="GiardiaDB:DHA2_154517"/>
<dbReference type="Proteomes" id="UP000018320">
    <property type="component" value="Unassembled WGS sequence"/>
</dbReference>
<accession>V6TFH5</accession>
<comment type="caution">
    <text evidence="1">The sequence shown here is derived from an EMBL/GenBank/DDBJ whole genome shotgun (WGS) entry which is preliminary data.</text>
</comment>
<gene>
    <name evidence="1" type="ORF">DHA2_154517</name>
</gene>
<protein>
    <recommendedName>
        <fullName evidence="3">Ankyrin repeat protein</fullName>
    </recommendedName>
</protein>
<evidence type="ECO:0000313" key="1">
    <source>
        <dbReference type="EMBL" id="ESU37663.1"/>
    </source>
</evidence>
<name>V6TFH5_GIAIN</name>
<organism evidence="1 2">
    <name type="scientific">Giardia intestinalis</name>
    <name type="common">Giardia lamblia</name>
    <dbReference type="NCBI Taxonomy" id="5741"/>
    <lineage>
        <taxon>Eukaryota</taxon>
        <taxon>Metamonada</taxon>
        <taxon>Diplomonadida</taxon>
        <taxon>Hexamitidae</taxon>
        <taxon>Giardiinae</taxon>
        <taxon>Giardia</taxon>
    </lineage>
</organism>
<dbReference type="AlphaFoldDB" id="V6TFH5"/>
<reference evidence="1 2" key="2">
    <citation type="journal article" date="2013" name="Genome Biol. Evol.">
        <title>Genome sequencing of Giardia lamblia genotypes A2 and B isolates (DH and GS) and comparative analysis with the genomes of genotypes A1 and E (WB and Pig).</title>
        <authorList>
            <person name="Adam R.D."/>
            <person name="Dahlstrom E.W."/>
            <person name="Martens C.A."/>
            <person name="Bruno D.P."/>
            <person name="Barbian K.D."/>
            <person name="Ricklefs S.M."/>
            <person name="Hernandez M.M."/>
            <person name="Narla N.P."/>
            <person name="Patel R.B."/>
            <person name="Porcella S.F."/>
            <person name="Nash T.E."/>
        </authorList>
    </citation>
    <scope>NUCLEOTIDE SEQUENCE [LARGE SCALE GENOMIC DNA]</scope>
    <source>
        <strain evidence="1 2">DH</strain>
    </source>
</reference>
<evidence type="ECO:0008006" key="3">
    <source>
        <dbReference type="Google" id="ProtNLM"/>
    </source>
</evidence>
<dbReference type="EMBL" id="AHGT01000023">
    <property type="protein sequence ID" value="ESU37663.1"/>
    <property type="molecule type" value="Genomic_DNA"/>
</dbReference>
<reference evidence="2" key="1">
    <citation type="submission" date="2012-02" db="EMBL/GenBank/DDBJ databases">
        <title>Genome sequencing of Giardia lamblia Genotypes A2 and B isolates (DH and GS) and comparative analysis with the genomes of Genotypes A1 and E (WB and Pig).</title>
        <authorList>
            <person name="Adam R."/>
            <person name="Dahlstrom E."/>
            <person name="Martens C."/>
            <person name="Bruno D."/>
            <person name="Barbian K."/>
            <person name="Porcella S.F."/>
            <person name="Nash T."/>
        </authorList>
    </citation>
    <scope>NUCLEOTIDE SEQUENCE</scope>
    <source>
        <strain evidence="2">DH</strain>
    </source>
</reference>